<sequence length="89" mass="9262">MDGGAAEWWLGSSLVGSLDAVDVGEAGMVWVGGDLKQPRLEILPWVDRTLGFALRTPVCDADGGVAGRPRMPEVVVGRGTDEGCPILGV</sequence>
<protein>
    <submittedName>
        <fullName evidence="1">Uncharacterized protein</fullName>
    </submittedName>
</protein>
<gene>
    <name evidence="1" type="ORF">RchiOBHm_Chr3g0456111</name>
</gene>
<evidence type="ECO:0000313" key="1">
    <source>
        <dbReference type="EMBL" id="PRQ42298.1"/>
    </source>
</evidence>
<accession>A0A2P6R785</accession>
<organism evidence="1 2">
    <name type="scientific">Rosa chinensis</name>
    <name type="common">China rose</name>
    <dbReference type="NCBI Taxonomy" id="74649"/>
    <lineage>
        <taxon>Eukaryota</taxon>
        <taxon>Viridiplantae</taxon>
        <taxon>Streptophyta</taxon>
        <taxon>Embryophyta</taxon>
        <taxon>Tracheophyta</taxon>
        <taxon>Spermatophyta</taxon>
        <taxon>Magnoliopsida</taxon>
        <taxon>eudicotyledons</taxon>
        <taxon>Gunneridae</taxon>
        <taxon>Pentapetalae</taxon>
        <taxon>rosids</taxon>
        <taxon>fabids</taxon>
        <taxon>Rosales</taxon>
        <taxon>Rosaceae</taxon>
        <taxon>Rosoideae</taxon>
        <taxon>Rosoideae incertae sedis</taxon>
        <taxon>Rosa</taxon>
    </lineage>
</organism>
<keyword evidence="2" id="KW-1185">Reference proteome</keyword>
<comment type="caution">
    <text evidence="1">The sequence shown here is derived from an EMBL/GenBank/DDBJ whole genome shotgun (WGS) entry which is preliminary data.</text>
</comment>
<evidence type="ECO:0000313" key="2">
    <source>
        <dbReference type="Proteomes" id="UP000238479"/>
    </source>
</evidence>
<dbReference type="EMBL" id="PDCK01000041">
    <property type="protein sequence ID" value="PRQ42298.1"/>
    <property type="molecule type" value="Genomic_DNA"/>
</dbReference>
<dbReference type="Gramene" id="PRQ42298">
    <property type="protein sequence ID" value="PRQ42298"/>
    <property type="gene ID" value="RchiOBHm_Chr3g0456111"/>
</dbReference>
<dbReference type="Proteomes" id="UP000238479">
    <property type="component" value="Chromosome 3"/>
</dbReference>
<proteinExistence type="predicted"/>
<dbReference type="AlphaFoldDB" id="A0A2P6R785"/>
<name>A0A2P6R785_ROSCH</name>
<reference evidence="1 2" key="1">
    <citation type="journal article" date="2018" name="Nat. Genet.">
        <title>The Rosa genome provides new insights in the design of modern roses.</title>
        <authorList>
            <person name="Bendahmane M."/>
        </authorList>
    </citation>
    <scope>NUCLEOTIDE SEQUENCE [LARGE SCALE GENOMIC DNA]</scope>
    <source>
        <strain evidence="2">cv. Old Blush</strain>
    </source>
</reference>